<dbReference type="GO" id="GO:0016787">
    <property type="term" value="F:hydrolase activity"/>
    <property type="evidence" value="ECO:0007669"/>
    <property type="project" value="UniProtKB-KW"/>
</dbReference>
<evidence type="ECO:0000313" key="2">
    <source>
        <dbReference type="EMBL" id="NIH54574.1"/>
    </source>
</evidence>
<dbReference type="Proteomes" id="UP000541033">
    <property type="component" value="Unassembled WGS sequence"/>
</dbReference>
<dbReference type="Gene3D" id="3.40.50.1820">
    <property type="entry name" value="alpha/beta hydrolase"/>
    <property type="match status" value="1"/>
</dbReference>
<accession>A0A7X5R2T8</accession>
<reference evidence="2 3" key="1">
    <citation type="submission" date="2020-02" db="EMBL/GenBank/DDBJ databases">
        <title>Sequencing the genomes of 1000 actinobacteria strains.</title>
        <authorList>
            <person name="Klenk H.-P."/>
        </authorList>
    </citation>
    <scope>NUCLEOTIDE SEQUENCE [LARGE SCALE GENOMIC DNA]</scope>
    <source>
        <strain evidence="2 3">DSM 27960</strain>
    </source>
</reference>
<evidence type="ECO:0000313" key="3">
    <source>
        <dbReference type="Proteomes" id="UP000541033"/>
    </source>
</evidence>
<sequence length="284" mass="31416">MPRFVDDFGVSITYYEWLIDSPRAIVQIAHGVGEHALRYERLAGVLNRAGYSVVADDHRGHGQTGVEQHGGDLSKMGKLGPGGLRAAEAAIRRLGTLTRIANPGVPLVYLGHSWGSLMGQRLFNQYPGDYDAIILTGSAYRMPGFLESGDLNKRHKHLGTTGYEWLSRDPKVHEAFAADPLTFDAKILRLFGLRDSLRLFGRPKANIGVNPPMLLMVGDDDTVGGEASVERLAQEYLKRSGLTDVTAIIYEGARHEIFNETNKDEVFDDLIDWLDEHFAKANAQ</sequence>
<protein>
    <submittedName>
        <fullName evidence="2">Alpha-beta hydrolase superfamily lysophospholipase</fullName>
    </submittedName>
</protein>
<dbReference type="RefSeq" id="WP_167151005.1">
    <property type="nucleotide sequence ID" value="NZ_JAAMOX010000002.1"/>
</dbReference>
<dbReference type="EMBL" id="JAAMOX010000002">
    <property type="protein sequence ID" value="NIH54574.1"/>
    <property type="molecule type" value="Genomic_DNA"/>
</dbReference>
<keyword evidence="2" id="KW-0378">Hydrolase</keyword>
<name>A0A7X5R2T8_9MICO</name>
<dbReference type="SUPFAM" id="SSF53474">
    <property type="entry name" value="alpha/beta-Hydrolases"/>
    <property type="match status" value="1"/>
</dbReference>
<keyword evidence="3" id="KW-1185">Reference proteome</keyword>
<dbReference type="InterPro" id="IPR051044">
    <property type="entry name" value="MAG_DAG_Lipase"/>
</dbReference>
<dbReference type="InterPro" id="IPR029058">
    <property type="entry name" value="AB_hydrolase_fold"/>
</dbReference>
<comment type="caution">
    <text evidence="2">The sequence shown here is derived from an EMBL/GenBank/DDBJ whole genome shotgun (WGS) entry which is preliminary data.</text>
</comment>
<gene>
    <name evidence="2" type="ORF">FHX76_002470</name>
</gene>
<evidence type="ECO:0000259" key="1">
    <source>
        <dbReference type="Pfam" id="PF12146"/>
    </source>
</evidence>
<organism evidence="2 3">
    <name type="scientific">Lysinibacter cavernae</name>
    <dbReference type="NCBI Taxonomy" id="1640652"/>
    <lineage>
        <taxon>Bacteria</taxon>
        <taxon>Bacillati</taxon>
        <taxon>Actinomycetota</taxon>
        <taxon>Actinomycetes</taxon>
        <taxon>Micrococcales</taxon>
        <taxon>Microbacteriaceae</taxon>
        <taxon>Lysinibacter</taxon>
    </lineage>
</organism>
<dbReference type="InterPro" id="IPR022742">
    <property type="entry name" value="Hydrolase_4"/>
</dbReference>
<dbReference type="Pfam" id="PF12146">
    <property type="entry name" value="Hydrolase_4"/>
    <property type="match status" value="1"/>
</dbReference>
<dbReference type="AlphaFoldDB" id="A0A7X5R2T8"/>
<dbReference type="PANTHER" id="PTHR11614">
    <property type="entry name" value="PHOSPHOLIPASE-RELATED"/>
    <property type="match status" value="1"/>
</dbReference>
<feature type="domain" description="Serine aminopeptidase S33" evidence="1">
    <location>
        <begin position="21"/>
        <end position="262"/>
    </location>
</feature>
<proteinExistence type="predicted"/>